<dbReference type="Proteomes" id="UP000196125">
    <property type="component" value="Unassembled WGS sequence"/>
</dbReference>
<accession>A0A1Y6IWA3</accession>
<reference evidence="1 2" key="1">
    <citation type="submission" date="2017-05" db="EMBL/GenBank/DDBJ databases">
        <authorList>
            <person name="Song R."/>
            <person name="Chenine A.L."/>
            <person name="Ruprecht R.M."/>
        </authorList>
    </citation>
    <scope>NUCLEOTIDE SEQUENCE [LARGE SCALE GENOMIC DNA]</scope>
    <source>
        <strain evidence="1 2">CECT 7927</strain>
    </source>
</reference>
<gene>
    <name evidence="1" type="ORF">VIM7927_03266</name>
</gene>
<dbReference type="AlphaFoldDB" id="A0A1Y6IWA3"/>
<sequence length="78" mass="8879">MSMAIKHSYLNTLAAQVQCINEQLSGVKRERLSLVNTDHGYRIEKMNPSAHNSTILFQGKGRACHVFLNGYQSFFFTE</sequence>
<proteinExistence type="predicted"/>
<evidence type="ECO:0000313" key="2">
    <source>
        <dbReference type="Proteomes" id="UP000196125"/>
    </source>
</evidence>
<evidence type="ECO:0000313" key="1">
    <source>
        <dbReference type="EMBL" id="SMS01955.1"/>
    </source>
</evidence>
<organism evidence="1 2">
    <name type="scientific">Vibrio mangrovi</name>
    <dbReference type="NCBI Taxonomy" id="474394"/>
    <lineage>
        <taxon>Bacteria</taxon>
        <taxon>Pseudomonadati</taxon>
        <taxon>Pseudomonadota</taxon>
        <taxon>Gammaproteobacteria</taxon>
        <taxon>Vibrionales</taxon>
        <taxon>Vibrionaceae</taxon>
        <taxon>Vibrio</taxon>
    </lineage>
</organism>
<dbReference type="EMBL" id="FXXI01000007">
    <property type="protein sequence ID" value="SMS01955.1"/>
    <property type="molecule type" value="Genomic_DNA"/>
</dbReference>
<name>A0A1Y6IWA3_9VIBR</name>
<protein>
    <submittedName>
        <fullName evidence="1">Uncharacterized protein</fullName>
    </submittedName>
</protein>